<dbReference type="CDD" id="cd19173">
    <property type="entry name" value="SET_NSD"/>
    <property type="match status" value="1"/>
</dbReference>
<evidence type="ECO:0000256" key="13">
    <source>
        <dbReference type="ARBA" id="ARBA00023242"/>
    </source>
</evidence>
<feature type="region of interest" description="Disordered" evidence="15">
    <location>
        <begin position="1124"/>
        <end position="1166"/>
    </location>
</feature>
<sequence>MDNVHITHIDGEPPIYREMKAVSVSLDQCILNSEEDYQYNEGEESLMCKDYVDGDLSAEEINSMIMINEGPNALEYLSTKSLQKLSGPNKKLGKNKVRKKLIKGESDCAISKKQIQTFTKKNRMKKINDSSPKNQIKLKRKQLVKDGCFGKKKKKKKESVEDNKSMESIEENAKESISRSGRVRKVKNVTKDLIPCKNKLGKKSRVVTENCNETKEENKAENSGKLTPSSTVSLPDPGDECKKVESGKENLKTRVDSALLQNALNESVECWFDITSVVEKKGKRLRRKTKMMPKLNESENSKNIDDDDDDDDDDNVPSTEKKIKTEISVGEENGNDDEGDSVEEKNTRNKKIKDVDSCRNEISNKVIEKTNNEKPETETKDSNSSVNSEDTMKKINDEEIVMNCEESKSTKKNTNDDEEAEEAEENSTDVNKTIESLTTNNKKVKNVNRQLIGYRKKRRKVRNVLLSKRVKNYGEKINFGLDLNPEEGIKGKKKMESPDVECNDDTENNRDDVVKDGNANDLEKNLKFSDVECNKKEEEKKINESYPCLTEKEDDLVTRKRKKRSLSADANKIPSSSKTKENFNRPSSLPPEEVGGKIKDGDVSNENETKKENLIKGKSEKTKEVLPRKKKQMLGSKRVLRNNSANRNKSEPEKKVADGEDKPEKNVEPRLQLEEEKIVSHIDDAESNSIPDDDTKSEEGDEKIEIPEENLTQSSEEKVNDEDEEMDEEVTSIDNDEKKKAEESEESLTETSEKNLTPLVESDKNEKPTSVSEGEEEEEEENSNEKPESEETMPEENESDGCLNVGNSETDKQNDEGLDDDYKTSEDARETTSETGNEKKEKKKRKNVVELLGQNVIVNPEDQNNDRRKSFREIKMTPKLVDMIATSSSHKRIKRTTSIKDDGGVLTSKEKNTETETEFEYSNLIRKVTRCEEDQDEIDENDEPEQSGEGMENYLQSKMEENASNFECNWEPGDLVWARFAGNPFWPGLILRDPFNNDEYSKVKYLGRLPRPFVHVQFLADWGRRAWGPELYIMSFTGMDNFEKMKWDLPEVNTFTQRKDLLYQQAFFIPKRMEKHWMRAVKEGEALLCKTKDERITYMKIKYPLVKYAESVANGRLVPNERVIKSGDSKSPQGGKINKKRRMTGPAWSAGEESSDWTGDNSEKAATAEEAIDKATGFECVNTSSDLDEGTKNSDKDSPKITLKFVRSPKKNSKRKFRKSVETDGKVKKRIRKDGNEEEYVCQICFEFLENEKTIKCKGLCQGSFHKSCTEKLNANLPPIDETHMPVIKNKRRRKLFANGDSDSPCEAQEKDEEQDWMCGDCLRGENPCFVCNSRSGNRQRCCAAYCGKFYHQKCLKLFPQTIYNQGAPIRKSHALQQNKTSNSESPHYQILSCPLHVCHTCASDNPSDCNSKYLSERLVKCIKCPSAYHVGNYCVPAGSTILNTSQIICVKHGDTNKKSHVNISWCFICNMGGSLICCDWCPSSFHLDCLNIKPPEGPYICEECESGRFPLYGEVVWVKMGRYRWWPARVLFPQEIQGNIMALPHKSWEFVVRFYGSNDHYWLNRGRVFLFQEGDSEQKFKGQSHVDKIYQRAVQEATKDYFALQEERKSRLMESNNSNVPRPPPFVKIKTNRPVGKVQLGSGYQSEPQTCDCDPNYESPCGPGSDCLNRMLLVECNPNYCNAGTRCKNQSFEKREYPPLEPYRTERRGWGLRSTVDIPKGSFVIEYVGEVVDDEEFKRRMKRKQETMDNNYYFLTIDKDRIIDAGPKGNLARFMNHSCSPNCETQKWTVNMDTRVGLFALEDIPAGTELTFNYNLDCVGNEKKACHCEEENCSGFIGVKVKNDKTEKKLVKRLEKESEDECFVCQDGGELMVCDVPNCPKVYHIECVGLEEWPNEMWFCPRHRCSLCKKQTKRCCKLCTTAFCFAHLDNNMFPDNKGGLLCSAHSTTAVKPIQPLRKASYINRNTPVIEYEKPFVEKYKPPPPPQLSQKEKTGSGENDESILMEPNLTDSTPIVVENQLLSTSSPPPDSSNKLNEDGVSVQVFYVNDEGQVVGFDGTSDGKSVEVLPQILVEGQTVKNVRKKKRTNIPRKKLNPPLIKSPAGGPENNNEQEKQKRVQGGINFESLMIKSVEDKILDSKLNMDNIYNIIGGGGGGGSTDAGRGGVATGSQGDKNQMEKCSRVRVVNESGDVKESSSLIKKEEAAEMDRSRRSKYFKIITPEKFIKVNSESETNQKTVTDFNYIEFMHPLRSASKSKSTTTKADENLRK</sequence>
<feature type="region of interest" description="Disordered" evidence="15">
    <location>
        <begin position="150"/>
        <end position="181"/>
    </location>
</feature>
<evidence type="ECO:0000256" key="8">
    <source>
        <dbReference type="ARBA" id="ARBA00022723"/>
    </source>
</evidence>
<dbReference type="HOGENOM" id="CLU_230467_0_0_1"/>
<dbReference type="GO" id="GO:0032259">
    <property type="term" value="P:methylation"/>
    <property type="evidence" value="ECO:0007669"/>
    <property type="project" value="UniProtKB-KW"/>
</dbReference>
<feature type="domain" description="PHD-type" evidence="16">
    <location>
        <begin position="1860"/>
        <end position="1907"/>
    </location>
</feature>
<dbReference type="Proteomes" id="UP000009046">
    <property type="component" value="Unassembled WGS sequence"/>
</dbReference>
<protein>
    <submittedName>
        <fullName evidence="21">Set domain protein, putative</fullName>
        <ecNumber evidence="21">2.1.1.43</ecNumber>
    </submittedName>
</protein>
<keyword evidence="3" id="KW-0158">Chromosome</keyword>
<dbReference type="VEuPathDB" id="VectorBase:PHUM433670"/>
<feature type="compositionally biased region" description="Basic and acidic residues" evidence="15">
    <location>
        <begin position="212"/>
        <end position="222"/>
    </location>
</feature>
<dbReference type="KEGG" id="phu:Phum_PHUM433670"/>
<feature type="domain" description="SET" evidence="17">
    <location>
        <begin position="1699"/>
        <end position="1816"/>
    </location>
</feature>
<feature type="compositionally biased region" description="Basic residues" evidence="15">
    <location>
        <begin position="282"/>
        <end position="291"/>
    </location>
</feature>
<evidence type="ECO:0000256" key="3">
    <source>
        <dbReference type="ARBA" id="ARBA00022454"/>
    </source>
</evidence>
<evidence type="ECO:0000259" key="20">
    <source>
        <dbReference type="PROSITE" id="PS51215"/>
    </source>
</evidence>
<keyword evidence="4" id="KW-0597">Phosphoprotein</keyword>
<evidence type="ECO:0000259" key="18">
    <source>
        <dbReference type="PROSITE" id="PS50812"/>
    </source>
</evidence>
<dbReference type="PROSITE" id="PS01359">
    <property type="entry name" value="ZF_PHD_1"/>
    <property type="match status" value="1"/>
</dbReference>
<dbReference type="GO" id="GO:0005634">
    <property type="term" value="C:nucleus"/>
    <property type="evidence" value="ECO:0007669"/>
    <property type="project" value="UniProtKB-SubCell"/>
</dbReference>
<keyword evidence="10 14" id="KW-0863">Zinc-finger</keyword>
<keyword evidence="11" id="KW-0862">Zinc</keyword>
<dbReference type="InterPro" id="IPR013083">
    <property type="entry name" value="Znf_RING/FYVE/PHD"/>
</dbReference>
<dbReference type="InterPro" id="IPR001214">
    <property type="entry name" value="SET_dom"/>
</dbReference>
<feature type="domain" description="PWWP" evidence="18">
    <location>
        <begin position="1513"/>
        <end position="1575"/>
    </location>
</feature>
<feature type="compositionally biased region" description="Basic and acidic residues" evidence="15">
    <location>
        <begin position="809"/>
        <end position="840"/>
    </location>
</feature>
<dbReference type="CDD" id="cd15568">
    <property type="entry name" value="PHD5_NSD"/>
    <property type="match status" value="1"/>
</dbReference>
<dbReference type="InterPro" id="IPR019786">
    <property type="entry name" value="Zinc_finger_PHD-type_CS"/>
</dbReference>
<dbReference type="SUPFAM" id="SSF82199">
    <property type="entry name" value="SET domain"/>
    <property type="match status" value="1"/>
</dbReference>
<dbReference type="PANTHER" id="PTHR22884">
    <property type="entry name" value="SET DOMAIN PROTEINS"/>
    <property type="match status" value="1"/>
</dbReference>
<feature type="compositionally biased region" description="Polar residues" evidence="15">
    <location>
        <begin position="224"/>
        <end position="233"/>
    </location>
</feature>
<evidence type="ECO:0000313" key="22">
    <source>
        <dbReference type="EnsemblMetazoa" id="PHUM433670-PA"/>
    </source>
</evidence>
<dbReference type="Pfam" id="PF00855">
    <property type="entry name" value="PWWP"/>
    <property type="match status" value="2"/>
</dbReference>
<evidence type="ECO:0000259" key="17">
    <source>
        <dbReference type="PROSITE" id="PS50280"/>
    </source>
</evidence>
<keyword evidence="23" id="KW-1185">Reference proteome</keyword>
<feature type="compositionally biased region" description="Basic and acidic residues" evidence="15">
    <location>
        <begin position="342"/>
        <end position="359"/>
    </location>
</feature>
<dbReference type="Gene3D" id="3.30.40.10">
    <property type="entry name" value="Zinc/RING finger domain, C3HC4 (zinc finger)"/>
    <property type="match status" value="3"/>
</dbReference>
<feature type="region of interest" description="Disordered" evidence="15">
    <location>
        <begin position="282"/>
        <end position="433"/>
    </location>
</feature>
<dbReference type="SMART" id="SM00570">
    <property type="entry name" value="AWS"/>
    <property type="match status" value="1"/>
</dbReference>
<evidence type="ECO:0000259" key="19">
    <source>
        <dbReference type="PROSITE" id="PS50868"/>
    </source>
</evidence>
<dbReference type="GO" id="GO:0140938">
    <property type="term" value="F:histone H3 methyltransferase activity"/>
    <property type="evidence" value="ECO:0007669"/>
    <property type="project" value="UniProtKB-ARBA"/>
</dbReference>
<proteinExistence type="predicted"/>
<dbReference type="Pfam" id="PF17907">
    <property type="entry name" value="AWS"/>
    <property type="match status" value="1"/>
</dbReference>
<feature type="region of interest" description="Disordered" evidence="15">
    <location>
        <begin position="2082"/>
        <end position="2116"/>
    </location>
</feature>
<feature type="compositionally biased region" description="Acidic residues" evidence="15">
    <location>
        <begin position="305"/>
        <end position="315"/>
    </location>
</feature>
<dbReference type="Pfam" id="PF22908">
    <property type="entry name" value="PHD_NSD"/>
    <property type="match status" value="2"/>
</dbReference>
<name>E0VTJ8_PEDHC</name>
<feature type="compositionally biased region" description="Acidic residues" evidence="15">
    <location>
        <begin position="933"/>
        <end position="946"/>
    </location>
</feature>
<dbReference type="PROSITE" id="PS50016">
    <property type="entry name" value="ZF_PHD_2"/>
    <property type="match status" value="1"/>
</dbReference>
<evidence type="ECO:0000256" key="9">
    <source>
        <dbReference type="ARBA" id="ARBA00022737"/>
    </source>
</evidence>
<dbReference type="InterPro" id="IPR006560">
    <property type="entry name" value="AWS_dom"/>
</dbReference>
<gene>
    <name evidence="22" type="primary">8230452</name>
    <name evidence="21" type="ORF">Phum_PHUM433670</name>
</gene>
<reference evidence="22" key="3">
    <citation type="submission" date="2021-02" db="UniProtKB">
        <authorList>
            <consortium name="EnsemblMetazoa"/>
        </authorList>
    </citation>
    <scope>IDENTIFICATION</scope>
    <source>
        <strain evidence="22">USDA</strain>
    </source>
</reference>
<dbReference type="CTD" id="8230452"/>
<feature type="compositionally biased region" description="Basic and acidic residues" evidence="15">
    <location>
        <begin position="487"/>
        <end position="497"/>
    </location>
</feature>
<feature type="compositionally biased region" description="Acidic residues" evidence="15">
    <location>
        <begin position="719"/>
        <end position="731"/>
    </location>
</feature>
<evidence type="ECO:0000313" key="21">
    <source>
        <dbReference type="EMBL" id="EEB16725.1"/>
    </source>
</evidence>
<dbReference type="CDD" id="cd05838">
    <property type="entry name" value="PWWP_NSD_rpt2"/>
    <property type="match status" value="1"/>
</dbReference>
<evidence type="ECO:0000256" key="1">
    <source>
        <dbReference type="ARBA" id="ARBA00004123"/>
    </source>
</evidence>
<feature type="compositionally biased region" description="Acidic residues" evidence="15">
    <location>
        <begin position="790"/>
        <end position="799"/>
    </location>
</feature>
<dbReference type="SUPFAM" id="SSF63748">
    <property type="entry name" value="Tudor/PWWP/MBT"/>
    <property type="match status" value="2"/>
</dbReference>
<dbReference type="GO" id="GO:0016279">
    <property type="term" value="F:protein-lysine N-methyltransferase activity"/>
    <property type="evidence" value="ECO:0007669"/>
    <property type="project" value="UniProtKB-ARBA"/>
</dbReference>
<reference evidence="21" key="2">
    <citation type="submission" date="2007-04" db="EMBL/GenBank/DDBJ databases">
        <title>The genome of the human body louse.</title>
        <authorList>
            <consortium name="The Human Body Louse Genome Consortium"/>
            <person name="Kirkness E."/>
            <person name="Walenz B."/>
            <person name="Hass B."/>
            <person name="Bruggner R."/>
            <person name="Strausberg R."/>
        </authorList>
    </citation>
    <scope>NUCLEOTIDE SEQUENCE</scope>
    <source>
        <strain evidence="21">USDA</strain>
    </source>
</reference>
<feature type="compositionally biased region" description="Basic and acidic residues" evidence="15">
    <location>
        <begin position="594"/>
        <end position="627"/>
    </location>
</feature>
<keyword evidence="9" id="KW-0677">Repeat</keyword>
<dbReference type="InterPro" id="IPR046341">
    <property type="entry name" value="SET_dom_sf"/>
</dbReference>
<dbReference type="InterPro" id="IPR055198">
    <property type="entry name" value="NSD_PHD"/>
</dbReference>
<dbReference type="PROSITE" id="PS50812">
    <property type="entry name" value="PWWP"/>
    <property type="match status" value="2"/>
</dbReference>
<feature type="compositionally biased region" description="Gly residues" evidence="15">
    <location>
        <begin position="2153"/>
        <end position="2167"/>
    </location>
</feature>
<dbReference type="InterPro" id="IPR001965">
    <property type="entry name" value="Znf_PHD"/>
</dbReference>
<feature type="region of interest" description="Disordered" evidence="15">
    <location>
        <begin position="484"/>
        <end position="518"/>
    </location>
</feature>
<dbReference type="CDD" id="cd15566">
    <property type="entry name" value="PHD3_NSD"/>
    <property type="match status" value="1"/>
</dbReference>
<keyword evidence="7" id="KW-0949">S-adenosyl-L-methionine</keyword>
<dbReference type="Gene3D" id="2.30.30.140">
    <property type="match status" value="2"/>
</dbReference>
<dbReference type="GO" id="GO:0008270">
    <property type="term" value="F:zinc ion binding"/>
    <property type="evidence" value="ECO:0007669"/>
    <property type="project" value="UniProtKB-KW"/>
</dbReference>
<dbReference type="InParanoid" id="E0VTJ8"/>
<evidence type="ECO:0000256" key="5">
    <source>
        <dbReference type="ARBA" id="ARBA00022603"/>
    </source>
</evidence>
<feature type="domain" description="Post-SET" evidence="19">
    <location>
        <begin position="1823"/>
        <end position="1839"/>
    </location>
</feature>
<keyword evidence="5 21" id="KW-0489">Methyltransferase</keyword>
<evidence type="ECO:0000256" key="7">
    <source>
        <dbReference type="ARBA" id="ARBA00022691"/>
    </source>
</evidence>
<accession>E0VTJ8</accession>
<dbReference type="FunFam" id="2.30.30.140:FF:000099">
    <property type="entry name" value="Histone-lysine N-methyltransferase"/>
    <property type="match status" value="1"/>
</dbReference>
<evidence type="ECO:0000256" key="10">
    <source>
        <dbReference type="ARBA" id="ARBA00022771"/>
    </source>
</evidence>
<evidence type="ECO:0000256" key="4">
    <source>
        <dbReference type="ARBA" id="ARBA00022553"/>
    </source>
</evidence>
<evidence type="ECO:0000256" key="2">
    <source>
        <dbReference type="ARBA" id="ARBA00004286"/>
    </source>
</evidence>
<dbReference type="InterPro" id="IPR019787">
    <property type="entry name" value="Znf_PHD-finger"/>
</dbReference>
<keyword evidence="12" id="KW-0156">Chromatin regulator</keyword>
<keyword evidence="13" id="KW-0539">Nucleus</keyword>
<dbReference type="Pfam" id="PF23004">
    <property type="entry name" value="PHDvar_NSD"/>
    <property type="match status" value="1"/>
</dbReference>
<feature type="compositionally biased region" description="Acidic residues" evidence="15">
    <location>
        <begin position="416"/>
        <end position="427"/>
    </location>
</feature>
<dbReference type="OrthoDB" id="422362at2759"/>
<dbReference type="EMBL" id="AAZO01005298">
    <property type="status" value="NOT_ANNOTATED_CDS"/>
    <property type="molecule type" value="Genomic_DNA"/>
</dbReference>
<feature type="region of interest" description="Disordered" evidence="15">
    <location>
        <begin position="1975"/>
        <end position="2009"/>
    </location>
</feature>
<evidence type="ECO:0000313" key="23">
    <source>
        <dbReference type="Proteomes" id="UP000009046"/>
    </source>
</evidence>
<dbReference type="FunFam" id="2.170.270.10:FF:000002">
    <property type="entry name" value="Histone-lysine N-methyltransferase"/>
    <property type="match status" value="1"/>
</dbReference>
<dbReference type="STRING" id="121224.E0VTJ8"/>
<dbReference type="SMART" id="SM00508">
    <property type="entry name" value="PostSET"/>
    <property type="match status" value="1"/>
</dbReference>
<feature type="region of interest" description="Disordered" evidence="15">
    <location>
        <begin position="205"/>
        <end position="250"/>
    </location>
</feature>
<feature type="region of interest" description="Disordered" evidence="15">
    <location>
        <begin position="2153"/>
        <end position="2178"/>
    </location>
</feature>
<dbReference type="GO" id="GO:0005694">
    <property type="term" value="C:chromosome"/>
    <property type="evidence" value="ECO:0007669"/>
    <property type="project" value="UniProtKB-SubCell"/>
</dbReference>
<dbReference type="SMART" id="SM00249">
    <property type="entry name" value="PHD"/>
    <property type="match status" value="5"/>
</dbReference>
<dbReference type="InterPro" id="IPR050777">
    <property type="entry name" value="SET2_Histone-Lys_MeTrsfase"/>
</dbReference>
<dbReference type="eggNOG" id="KOG1081">
    <property type="taxonomic scope" value="Eukaryota"/>
</dbReference>
<dbReference type="EnsemblMetazoa" id="PHUM433670-RA">
    <property type="protein sequence ID" value="PHUM433670-PA"/>
    <property type="gene ID" value="PHUM433670"/>
</dbReference>
<feature type="compositionally biased region" description="Acidic residues" evidence="15">
    <location>
        <begin position="773"/>
        <end position="782"/>
    </location>
</feature>
<feature type="compositionally biased region" description="Basic and acidic residues" evidence="15">
    <location>
        <begin position="405"/>
        <end position="415"/>
    </location>
</feature>
<dbReference type="InterPro" id="IPR055197">
    <property type="entry name" value="PHDvar_NSD"/>
</dbReference>
<feature type="region of interest" description="Disordered" evidence="15">
    <location>
        <begin position="931"/>
        <end position="950"/>
    </location>
</feature>
<feature type="compositionally biased region" description="Basic and acidic residues" evidence="15">
    <location>
        <begin position="239"/>
        <end position="250"/>
    </location>
</feature>
<dbReference type="RefSeq" id="XP_002429463.1">
    <property type="nucleotide sequence ID" value="XM_002429418.1"/>
</dbReference>
<comment type="subcellular location">
    <subcellularLocation>
        <location evidence="2">Chromosome</location>
    </subcellularLocation>
    <subcellularLocation>
        <location evidence="1">Nucleus</location>
    </subcellularLocation>
</comment>
<feature type="compositionally biased region" description="Basic and acidic residues" evidence="15">
    <location>
        <begin position="158"/>
        <end position="177"/>
    </location>
</feature>
<dbReference type="PROSITE" id="PS50868">
    <property type="entry name" value="POST_SET"/>
    <property type="match status" value="1"/>
</dbReference>
<keyword evidence="6 21" id="KW-0808">Transferase</keyword>
<dbReference type="CDD" id="cd20144">
    <property type="entry name" value="PWWP_NSD_rpt1"/>
    <property type="match status" value="1"/>
</dbReference>
<feature type="domain" description="PWWP" evidence="18">
    <location>
        <begin position="972"/>
        <end position="1027"/>
    </location>
</feature>
<feature type="compositionally biased region" description="Basic and acidic residues" evidence="15">
    <location>
        <begin position="693"/>
        <end position="706"/>
    </location>
</feature>
<evidence type="ECO:0000259" key="16">
    <source>
        <dbReference type="PROSITE" id="PS50016"/>
    </source>
</evidence>
<dbReference type="SMART" id="SM00317">
    <property type="entry name" value="SET"/>
    <property type="match status" value="1"/>
</dbReference>
<dbReference type="SUPFAM" id="SSF57903">
    <property type="entry name" value="FYVE/PHD zinc finger"/>
    <property type="match status" value="3"/>
</dbReference>
<dbReference type="EC" id="2.1.1.43" evidence="21"/>
<dbReference type="SMART" id="SM00293">
    <property type="entry name" value="PWWP"/>
    <property type="match status" value="2"/>
</dbReference>
<evidence type="ECO:0000256" key="12">
    <source>
        <dbReference type="ARBA" id="ARBA00022853"/>
    </source>
</evidence>
<feature type="compositionally biased region" description="Basic and acidic residues" evidence="15">
    <location>
        <begin position="366"/>
        <end position="381"/>
    </location>
</feature>
<dbReference type="InterPro" id="IPR000313">
    <property type="entry name" value="PWWP_dom"/>
</dbReference>
<dbReference type="EMBL" id="DS235767">
    <property type="protein sequence ID" value="EEB16725.1"/>
    <property type="molecule type" value="Genomic_DNA"/>
</dbReference>
<dbReference type="Gene3D" id="2.170.270.10">
    <property type="entry name" value="SET domain"/>
    <property type="match status" value="1"/>
</dbReference>
<evidence type="ECO:0000256" key="11">
    <source>
        <dbReference type="ARBA" id="ARBA00022833"/>
    </source>
</evidence>
<dbReference type="GeneID" id="8230452"/>
<evidence type="ECO:0000256" key="14">
    <source>
        <dbReference type="PROSITE-ProRule" id="PRU00146"/>
    </source>
</evidence>
<feature type="region of interest" description="Disordered" evidence="15">
    <location>
        <begin position="555"/>
        <end position="870"/>
    </location>
</feature>
<evidence type="ECO:0000256" key="15">
    <source>
        <dbReference type="SAM" id="MobiDB-lite"/>
    </source>
</evidence>
<evidence type="ECO:0000256" key="6">
    <source>
        <dbReference type="ARBA" id="ARBA00022679"/>
    </source>
</evidence>
<dbReference type="PROSITE" id="PS50280">
    <property type="entry name" value="SET"/>
    <property type="match status" value="1"/>
</dbReference>
<dbReference type="InterPro" id="IPR011011">
    <property type="entry name" value="Znf_FYVE_PHD"/>
</dbReference>
<dbReference type="InterPro" id="IPR003616">
    <property type="entry name" value="Post-SET_dom"/>
</dbReference>
<dbReference type="Pfam" id="PF00856">
    <property type="entry name" value="SET"/>
    <property type="match status" value="1"/>
</dbReference>
<feature type="region of interest" description="Disordered" evidence="15">
    <location>
        <begin position="2250"/>
        <end position="2269"/>
    </location>
</feature>
<feature type="domain" description="AWS" evidence="20">
    <location>
        <begin position="1647"/>
        <end position="1697"/>
    </location>
</feature>
<feature type="compositionally biased region" description="Basic and acidic residues" evidence="15">
    <location>
        <begin position="648"/>
        <end position="684"/>
    </location>
</feature>
<dbReference type="PROSITE" id="PS51215">
    <property type="entry name" value="AWS"/>
    <property type="match status" value="1"/>
</dbReference>
<keyword evidence="8" id="KW-0479">Metal-binding</keyword>
<reference evidence="21" key="1">
    <citation type="submission" date="2007-04" db="EMBL/GenBank/DDBJ databases">
        <title>Annotation of Pediculus humanus corporis strain USDA.</title>
        <authorList>
            <person name="Kirkness E."/>
            <person name="Hannick L."/>
            <person name="Hass B."/>
            <person name="Bruggner R."/>
            <person name="Lawson D."/>
            <person name="Bidwell S."/>
            <person name="Joardar V."/>
            <person name="Caler E."/>
            <person name="Walenz B."/>
            <person name="Inman J."/>
            <person name="Schobel S."/>
            <person name="Galinsky K."/>
            <person name="Amedeo P."/>
            <person name="Strausberg R."/>
        </authorList>
    </citation>
    <scope>NUCLEOTIDE SEQUENCE</scope>
    <source>
        <strain evidence="21">USDA</strain>
    </source>
</reference>
<feature type="compositionally biased region" description="Basic residues" evidence="15">
    <location>
        <begin position="2082"/>
        <end position="2094"/>
    </location>
</feature>
<dbReference type="CDD" id="cd15567">
    <property type="entry name" value="PHD4_NSD"/>
    <property type="match status" value="1"/>
</dbReference>
<organism>
    <name type="scientific">Pediculus humanus subsp. corporis</name>
    <name type="common">Body louse</name>
    <dbReference type="NCBI Taxonomy" id="121224"/>
    <lineage>
        <taxon>Eukaryota</taxon>
        <taxon>Metazoa</taxon>
        <taxon>Ecdysozoa</taxon>
        <taxon>Arthropoda</taxon>
        <taxon>Hexapoda</taxon>
        <taxon>Insecta</taxon>
        <taxon>Pterygota</taxon>
        <taxon>Neoptera</taxon>
        <taxon>Paraneoptera</taxon>
        <taxon>Psocodea</taxon>
        <taxon>Troctomorpha</taxon>
        <taxon>Phthiraptera</taxon>
        <taxon>Anoplura</taxon>
        <taxon>Pediculidae</taxon>
        <taxon>Pediculus</taxon>
    </lineage>
</organism>